<dbReference type="CDD" id="cd06261">
    <property type="entry name" value="TM_PBP2"/>
    <property type="match status" value="1"/>
</dbReference>
<feature type="transmembrane region" description="Helical" evidence="7">
    <location>
        <begin position="88"/>
        <end position="112"/>
    </location>
</feature>
<evidence type="ECO:0000256" key="4">
    <source>
        <dbReference type="ARBA" id="ARBA00022692"/>
    </source>
</evidence>
<keyword evidence="4 7" id="KW-0812">Transmembrane</keyword>
<evidence type="ECO:0000313" key="9">
    <source>
        <dbReference type="EMBL" id="APB32477.1"/>
    </source>
</evidence>
<proteinExistence type="inferred from homology"/>
<reference evidence="9 10" key="1">
    <citation type="submission" date="2016-10" db="EMBL/GenBank/DDBJ databases">
        <title>Description of Gloeomargarita lithophora gen. nov., sp. nov., a thylakoid-bearing basal-branching cyanobacterium with intracellular carbonates, and proposal for Gloeomargaritales ord. nov.</title>
        <authorList>
            <person name="Moreira D."/>
            <person name="Tavera R."/>
            <person name="Benzerara K."/>
            <person name="Skouri-Panet F."/>
            <person name="Couradeau E."/>
            <person name="Gerard E."/>
            <person name="Loussert C."/>
            <person name="Novelo E."/>
            <person name="Zivanovic Y."/>
            <person name="Lopez-Garcia P."/>
        </authorList>
    </citation>
    <scope>NUCLEOTIDE SEQUENCE [LARGE SCALE GENOMIC DNA]</scope>
    <source>
        <strain evidence="9 10">D10</strain>
    </source>
</reference>
<keyword evidence="10" id="KW-1185">Reference proteome</keyword>
<feature type="domain" description="ABC transmembrane type-1" evidence="8">
    <location>
        <begin position="53"/>
        <end position="242"/>
    </location>
</feature>
<dbReference type="SUPFAM" id="SSF161098">
    <property type="entry name" value="MetI-like"/>
    <property type="match status" value="1"/>
</dbReference>
<evidence type="ECO:0000256" key="5">
    <source>
        <dbReference type="ARBA" id="ARBA00022989"/>
    </source>
</evidence>
<dbReference type="RefSeq" id="WP_071453209.1">
    <property type="nucleotide sequence ID" value="NZ_CP017675.1"/>
</dbReference>
<keyword evidence="3" id="KW-1003">Cell membrane</keyword>
<comment type="subcellular location">
    <subcellularLocation>
        <location evidence="1 7">Cell membrane</location>
        <topology evidence="1 7">Multi-pass membrane protein</topology>
    </subcellularLocation>
</comment>
<dbReference type="InterPro" id="IPR000515">
    <property type="entry name" value="MetI-like"/>
</dbReference>
<feature type="transmembrane region" description="Helical" evidence="7">
    <location>
        <begin position="124"/>
        <end position="142"/>
    </location>
</feature>
<dbReference type="GO" id="GO:0005886">
    <property type="term" value="C:plasma membrane"/>
    <property type="evidence" value="ECO:0007669"/>
    <property type="project" value="UniProtKB-SubCell"/>
</dbReference>
<dbReference type="Proteomes" id="UP000180235">
    <property type="component" value="Chromosome"/>
</dbReference>
<keyword evidence="2 7" id="KW-0813">Transport</keyword>
<evidence type="ECO:0000259" key="8">
    <source>
        <dbReference type="PROSITE" id="PS50928"/>
    </source>
</evidence>
<dbReference type="InterPro" id="IPR035906">
    <property type="entry name" value="MetI-like_sf"/>
</dbReference>
<evidence type="ECO:0000256" key="7">
    <source>
        <dbReference type="RuleBase" id="RU363032"/>
    </source>
</evidence>
<feature type="transmembrane region" description="Helical" evidence="7">
    <location>
        <begin position="221"/>
        <end position="241"/>
    </location>
</feature>
<keyword evidence="5 7" id="KW-1133">Transmembrane helix</keyword>
<dbReference type="AlphaFoldDB" id="A0A1J0A977"/>
<dbReference type="STRING" id="1188229.GlitD10_0176"/>
<organism evidence="9 10">
    <name type="scientific">Gloeomargarita lithophora Alchichica-D10</name>
    <dbReference type="NCBI Taxonomy" id="1188229"/>
    <lineage>
        <taxon>Bacteria</taxon>
        <taxon>Bacillati</taxon>
        <taxon>Cyanobacteriota</taxon>
        <taxon>Cyanophyceae</taxon>
        <taxon>Gloeomargaritales</taxon>
        <taxon>Gloeomargaritaceae</taxon>
        <taxon>Gloeomargarita</taxon>
    </lineage>
</organism>
<dbReference type="Pfam" id="PF00528">
    <property type="entry name" value="BPD_transp_1"/>
    <property type="match status" value="1"/>
</dbReference>
<feature type="transmembrane region" description="Helical" evidence="7">
    <location>
        <begin position="53"/>
        <end position="76"/>
    </location>
</feature>
<comment type="similarity">
    <text evidence="7">Belongs to the binding-protein-dependent transport system permease family.</text>
</comment>
<evidence type="ECO:0000256" key="1">
    <source>
        <dbReference type="ARBA" id="ARBA00004651"/>
    </source>
</evidence>
<dbReference type="PANTHER" id="PTHR43744">
    <property type="entry name" value="ABC TRANSPORTER PERMEASE PROTEIN MG189-RELATED-RELATED"/>
    <property type="match status" value="1"/>
</dbReference>
<dbReference type="Gene3D" id="1.10.3720.10">
    <property type="entry name" value="MetI-like"/>
    <property type="match status" value="1"/>
</dbReference>
<evidence type="ECO:0000256" key="3">
    <source>
        <dbReference type="ARBA" id="ARBA00022475"/>
    </source>
</evidence>
<protein>
    <submittedName>
        <fullName evidence="9">Putative sugar transport inner protein</fullName>
    </submittedName>
</protein>
<dbReference type="PROSITE" id="PS50928">
    <property type="entry name" value="ABC_TM1"/>
    <property type="match status" value="1"/>
</dbReference>
<dbReference type="EMBL" id="CP017675">
    <property type="protein sequence ID" value="APB32477.1"/>
    <property type="molecule type" value="Genomic_DNA"/>
</dbReference>
<name>A0A1J0A977_9CYAN</name>
<dbReference type="OrthoDB" id="9771544at2"/>
<evidence type="ECO:0000256" key="2">
    <source>
        <dbReference type="ARBA" id="ARBA00022448"/>
    </source>
</evidence>
<dbReference type="PANTHER" id="PTHR43744:SF12">
    <property type="entry name" value="ABC TRANSPORTER PERMEASE PROTEIN MG189-RELATED"/>
    <property type="match status" value="1"/>
</dbReference>
<dbReference type="GO" id="GO:0055085">
    <property type="term" value="P:transmembrane transport"/>
    <property type="evidence" value="ECO:0007669"/>
    <property type="project" value="InterPro"/>
</dbReference>
<evidence type="ECO:0000313" key="10">
    <source>
        <dbReference type="Proteomes" id="UP000180235"/>
    </source>
</evidence>
<keyword evidence="6 7" id="KW-0472">Membrane</keyword>
<accession>A0A1J0A977</accession>
<gene>
    <name evidence="9" type="ORF">GlitD10_0176</name>
</gene>
<feature type="transmembrane region" description="Helical" evidence="7">
    <location>
        <begin position="163"/>
        <end position="185"/>
    </location>
</feature>
<evidence type="ECO:0000256" key="6">
    <source>
        <dbReference type="ARBA" id="ARBA00023136"/>
    </source>
</evidence>
<sequence length="257" mass="27664">MSYRSLFLSLGLGIGAILLLFPGVIVVQTSLAPGWHWQNYRLAWQQAQLLPALLISLVVAGAVVLTQGLTAVLAGYALARGGFAGKKLILALIIASIVVPLPVLVIPVFLVLKTGHLLNTLGALILPSSASGFSIFLLRQYFLTIPIEIEAQAMLDGAKPWQILWEVILPLSRPALVTVGLLAFIGEWNDLFKPLVFTTRPELRTVQLALAGLQEQFTSDWGVLMAAIVLATLPVMGLFLWGQNALIQGIATSGLKR</sequence>
<dbReference type="KEGG" id="glt:GlitD10_0176"/>
<keyword evidence="9" id="KW-0762">Sugar transport</keyword>